<protein>
    <submittedName>
        <fullName evidence="1">Uncharacterized protein</fullName>
    </submittedName>
</protein>
<reference evidence="1 2" key="1">
    <citation type="submission" date="2016-01" db="EMBL/GenBank/DDBJ databases">
        <title>Draft genome of the antarctic isolate Shewanella frigidimarina Ag06-30.</title>
        <authorList>
            <person name="Parmeciano Di Noto G."/>
            <person name="Vazquez S."/>
            <person name="Mac Cormack W."/>
            <person name="Iriarte A."/>
            <person name="Quiroga C."/>
        </authorList>
    </citation>
    <scope>NUCLEOTIDE SEQUENCE [LARGE SCALE GENOMIC DNA]</scope>
    <source>
        <strain evidence="1 2">Ag06-30</strain>
    </source>
</reference>
<dbReference type="AlphaFoldDB" id="A0A106BY90"/>
<name>A0A106BY90_SHEFR</name>
<evidence type="ECO:0000313" key="1">
    <source>
        <dbReference type="EMBL" id="KVX00809.1"/>
    </source>
</evidence>
<organism evidence="1">
    <name type="scientific">Shewanella frigidimarina</name>
    <dbReference type="NCBI Taxonomy" id="56812"/>
    <lineage>
        <taxon>Bacteria</taxon>
        <taxon>Pseudomonadati</taxon>
        <taxon>Pseudomonadota</taxon>
        <taxon>Gammaproteobacteria</taxon>
        <taxon>Alteromonadales</taxon>
        <taxon>Shewanellaceae</taxon>
        <taxon>Shewanella</taxon>
    </lineage>
</organism>
<accession>A0A106BY90</accession>
<dbReference type="Proteomes" id="UP000055702">
    <property type="component" value="Unassembled WGS sequence"/>
</dbReference>
<proteinExistence type="predicted"/>
<gene>
    <name evidence="1" type="ORF">AWJ07_19460</name>
</gene>
<comment type="caution">
    <text evidence="1">The sequence shown here is derived from an EMBL/GenBank/DDBJ whole genome shotgun (WGS) entry which is preliminary data.</text>
</comment>
<evidence type="ECO:0000313" key="2">
    <source>
        <dbReference type="Proteomes" id="UP000055702"/>
    </source>
</evidence>
<dbReference type="RefSeq" id="WP_059746687.1">
    <property type="nucleotide sequence ID" value="NZ_LRDC01000033.1"/>
</dbReference>
<dbReference type="EMBL" id="LRDC01000033">
    <property type="protein sequence ID" value="KVX00809.1"/>
    <property type="molecule type" value="Genomic_DNA"/>
</dbReference>
<sequence>MGASIQYGQIYNQMLQRNGDRSAYAVHLDYKDEEWGVQLEAGSYDYSAASNPVTSKDRILFGAYDTSFYVANKADFLLFNISKSIIKDTEKMILGTLDCYNNFALIQPKEVSEQVGDSTQQNTIGCSTTRGPLVTYVELISGKNSSFVNGPGIGLVDDNGWSSRLNVNIGYYF</sequence>